<proteinExistence type="predicted"/>
<dbReference type="Proteomes" id="UP000009183">
    <property type="component" value="Chromosome 5"/>
</dbReference>
<evidence type="ECO:0000313" key="2">
    <source>
        <dbReference type="EMBL" id="CBI22854.3"/>
    </source>
</evidence>
<sequence length="92" mass="10797">MSSSNNFIGYKVSRFANKVGSKGRKIGKKRIERKSKQRRKKTLPAVVPKSRNFLHCTWVSPVEIPFCMSIHLRSEKDFELSWKLYGQTNFYI</sequence>
<dbReference type="AlphaFoldDB" id="D7SYI4"/>
<gene>
    <name evidence="2" type="ordered locus">VIT_05s0077g00640</name>
</gene>
<organism evidence="2 3">
    <name type="scientific">Vitis vinifera</name>
    <name type="common">Grape</name>
    <dbReference type="NCBI Taxonomy" id="29760"/>
    <lineage>
        <taxon>Eukaryota</taxon>
        <taxon>Viridiplantae</taxon>
        <taxon>Streptophyta</taxon>
        <taxon>Embryophyta</taxon>
        <taxon>Tracheophyta</taxon>
        <taxon>Spermatophyta</taxon>
        <taxon>Magnoliopsida</taxon>
        <taxon>eudicotyledons</taxon>
        <taxon>Gunneridae</taxon>
        <taxon>Pentapetalae</taxon>
        <taxon>rosids</taxon>
        <taxon>Vitales</taxon>
        <taxon>Vitaceae</taxon>
        <taxon>Viteae</taxon>
        <taxon>Vitis</taxon>
    </lineage>
</organism>
<feature type="region of interest" description="Disordered" evidence="1">
    <location>
        <begin position="21"/>
        <end position="42"/>
    </location>
</feature>
<evidence type="ECO:0000256" key="1">
    <source>
        <dbReference type="SAM" id="MobiDB-lite"/>
    </source>
</evidence>
<reference evidence="3" key="1">
    <citation type="journal article" date="2007" name="Nature">
        <title>The grapevine genome sequence suggests ancestral hexaploidization in major angiosperm phyla.</title>
        <authorList>
            <consortium name="The French-Italian Public Consortium for Grapevine Genome Characterization."/>
            <person name="Jaillon O."/>
            <person name="Aury J.-M."/>
            <person name="Noel B."/>
            <person name="Policriti A."/>
            <person name="Clepet C."/>
            <person name="Casagrande A."/>
            <person name="Choisne N."/>
            <person name="Aubourg S."/>
            <person name="Vitulo N."/>
            <person name="Jubin C."/>
            <person name="Vezzi A."/>
            <person name="Legeai F."/>
            <person name="Hugueney P."/>
            <person name="Dasilva C."/>
            <person name="Horner D."/>
            <person name="Mica E."/>
            <person name="Jublot D."/>
            <person name="Poulain J."/>
            <person name="Bruyere C."/>
            <person name="Billault A."/>
            <person name="Segurens B."/>
            <person name="Gouyvenoux M."/>
            <person name="Ugarte E."/>
            <person name="Cattonaro F."/>
            <person name="Anthouard V."/>
            <person name="Vico V."/>
            <person name="Del Fabbro C."/>
            <person name="Alaux M."/>
            <person name="Di Gaspero G."/>
            <person name="Dumas V."/>
            <person name="Felice N."/>
            <person name="Paillard S."/>
            <person name="Juman I."/>
            <person name="Moroldo M."/>
            <person name="Scalabrin S."/>
            <person name="Canaguier A."/>
            <person name="Le Clainche I."/>
            <person name="Malacrida G."/>
            <person name="Durand E."/>
            <person name="Pesole G."/>
            <person name="Laucou V."/>
            <person name="Chatelet P."/>
            <person name="Merdinoglu D."/>
            <person name="Delledonne M."/>
            <person name="Pezzotti M."/>
            <person name="Lecharny A."/>
            <person name="Scarpelli C."/>
            <person name="Artiguenave F."/>
            <person name="Pe M.E."/>
            <person name="Valle G."/>
            <person name="Morgante M."/>
            <person name="Caboche M."/>
            <person name="Adam-Blondon A.-F."/>
            <person name="Weissenbach J."/>
            <person name="Quetier F."/>
            <person name="Wincker P."/>
        </authorList>
    </citation>
    <scope>NUCLEOTIDE SEQUENCE [LARGE SCALE GENOMIC DNA]</scope>
    <source>
        <strain evidence="3">cv. Pinot noir / PN40024</strain>
    </source>
</reference>
<name>D7SYI4_VITVI</name>
<keyword evidence="3" id="KW-1185">Reference proteome</keyword>
<protein>
    <submittedName>
        <fullName evidence="2">Uncharacterized protein</fullName>
    </submittedName>
</protein>
<dbReference type="EMBL" id="FN595246">
    <property type="protein sequence ID" value="CBI22854.3"/>
    <property type="molecule type" value="Genomic_DNA"/>
</dbReference>
<dbReference type="PaxDb" id="29760-VIT_05s0077g00640.t01"/>
<dbReference type="HOGENOM" id="CLU_2417684_0_0_1"/>
<accession>D7SYI4</accession>
<evidence type="ECO:0000313" key="3">
    <source>
        <dbReference type="Proteomes" id="UP000009183"/>
    </source>
</evidence>
<dbReference type="InParanoid" id="D7SYI4"/>